<evidence type="ECO:0000259" key="4">
    <source>
        <dbReference type="PROSITE" id="PS50949"/>
    </source>
</evidence>
<evidence type="ECO:0000313" key="6">
    <source>
        <dbReference type="Proteomes" id="UP000683246"/>
    </source>
</evidence>
<dbReference type="InterPro" id="IPR036390">
    <property type="entry name" value="WH_DNA-bd_sf"/>
</dbReference>
<sequence length="124" mass="14205">MQLSGDSTKALFVQVAELIEDQILGGILLADEQVYSTNQLAKLYHINPATARKGLHMLVEENIIYKKRGLGMFVSEGAVHYIREKRKNNFYYDYILTMLKEGEKLDISKEEIIHMIERNEGGKS</sequence>
<dbReference type="InterPro" id="IPR000524">
    <property type="entry name" value="Tscrpt_reg_HTH_GntR"/>
</dbReference>
<proteinExistence type="predicted"/>
<evidence type="ECO:0000256" key="3">
    <source>
        <dbReference type="ARBA" id="ARBA00023163"/>
    </source>
</evidence>
<keyword evidence="2" id="KW-0238">DNA-binding</keyword>
<feature type="domain" description="HTH gntR-type" evidence="4">
    <location>
        <begin position="9"/>
        <end position="77"/>
    </location>
</feature>
<dbReference type="Proteomes" id="UP000683246">
    <property type="component" value="Chromosome"/>
</dbReference>
<dbReference type="PANTHER" id="PTHR38445">
    <property type="entry name" value="HTH-TYPE TRANSCRIPTIONAL REPRESSOR YTRA"/>
    <property type="match status" value="1"/>
</dbReference>
<keyword evidence="1" id="KW-0805">Transcription regulation</keyword>
<dbReference type="KEGG" id="vpy:HZI73_03220"/>
<dbReference type="SMART" id="SM00345">
    <property type="entry name" value="HTH_GNTR"/>
    <property type="match status" value="1"/>
</dbReference>
<dbReference type="Pfam" id="PF00392">
    <property type="entry name" value="GntR"/>
    <property type="match status" value="1"/>
</dbReference>
<reference evidence="5" key="1">
    <citation type="submission" date="2020-07" db="EMBL/GenBank/DDBJ databases">
        <title>Vallitalea pronyensis genome.</title>
        <authorList>
            <person name="Postec A."/>
        </authorList>
    </citation>
    <scope>NUCLEOTIDE SEQUENCE</scope>
    <source>
        <strain evidence="5">FatNI3</strain>
    </source>
</reference>
<name>A0A8J8MHI6_9FIRM</name>
<evidence type="ECO:0000313" key="5">
    <source>
        <dbReference type="EMBL" id="QUI21353.1"/>
    </source>
</evidence>
<dbReference type="CDD" id="cd07377">
    <property type="entry name" value="WHTH_GntR"/>
    <property type="match status" value="1"/>
</dbReference>
<dbReference type="GO" id="GO:0003677">
    <property type="term" value="F:DNA binding"/>
    <property type="evidence" value="ECO:0007669"/>
    <property type="project" value="UniProtKB-KW"/>
</dbReference>
<accession>A0A8J8MHI6</accession>
<dbReference type="PANTHER" id="PTHR38445:SF10">
    <property type="entry name" value="GNTR-FAMILY TRANSCRIPTIONAL REGULATOR"/>
    <property type="match status" value="1"/>
</dbReference>
<dbReference type="InterPro" id="IPR036388">
    <property type="entry name" value="WH-like_DNA-bd_sf"/>
</dbReference>
<protein>
    <submittedName>
        <fullName evidence="5">GntR family transcriptional regulator</fullName>
    </submittedName>
</protein>
<dbReference type="AlphaFoldDB" id="A0A8J8MHI6"/>
<evidence type="ECO:0000256" key="1">
    <source>
        <dbReference type="ARBA" id="ARBA00023015"/>
    </source>
</evidence>
<dbReference type="PROSITE" id="PS50949">
    <property type="entry name" value="HTH_GNTR"/>
    <property type="match status" value="1"/>
</dbReference>
<dbReference type="SUPFAM" id="SSF46785">
    <property type="entry name" value="Winged helix' DNA-binding domain"/>
    <property type="match status" value="1"/>
</dbReference>
<gene>
    <name evidence="5" type="ORF">HZI73_03220</name>
</gene>
<dbReference type="EMBL" id="CP058649">
    <property type="protein sequence ID" value="QUI21353.1"/>
    <property type="molecule type" value="Genomic_DNA"/>
</dbReference>
<keyword evidence="6" id="KW-1185">Reference proteome</keyword>
<organism evidence="5 6">
    <name type="scientific">Vallitalea pronyensis</name>
    <dbReference type="NCBI Taxonomy" id="1348613"/>
    <lineage>
        <taxon>Bacteria</taxon>
        <taxon>Bacillati</taxon>
        <taxon>Bacillota</taxon>
        <taxon>Clostridia</taxon>
        <taxon>Lachnospirales</taxon>
        <taxon>Vallitaleaceae</taxon>
        <taxon>Vallitalea</taxon>
    </lineage>
</organism>
<dbReference type="RefSeq" id="WP_212696822.1">
    <property type="nucleotide sequence ID" value="NZ_CP058649.1"/>
</dbReference>
<evidence type="ECO:0000256" key="2">
    <source>
        <dbReference type="ARBA" id="ARBA00023125"/>
    </source>
</evidence>
<dbReference type="Gene3D" id="1.10.10.10">
    <property type="entry name" value="Winged helix-like DNA-binding domain superfamily/Winged helix DNA-binding domain"/>
    <property type="match status" value="1"/>
</dbReference>
<dbReference type="GO" id="GO:0003700">
    <property type="term" value="F:DNA-binding transcription factor activity"/>
    <property type="evidence" value="ECO:0007669"/>
    <property type="project" value="InterPro"/>
</dbReference>
<keyword evidence="3" id="KW-0804">Transcription</keyword>